<accession>A0AA88IRU3</accession>
<dbReference type="EMBL" id="JAVHJS010000023">
    <property type="protein sequence ID" value="KAK2819625.1"/>
    <property type="molecule type" value="Genomic_DNA"/>
</dbReference>
<organism evidence="1 2">
    <name type="scientific">Tachysurus vachellii</name>
    <name type="common">Darkbarbel catfish</name>
    <name type="synonym">Pelteobagrus vachellii</name>
    <dbReference type="NCBI Taxonomy" id="175792"/>
    <lineage>
        <taxon>Eukaryota</taxon>
        <taxon>Metazoa</taxon>
        <taxon>Chordata</taxon>
        <taxon>Craniata</taxon>
        <taxon>Vertebrata</taxon>
        <taxon>Euteleostomi</taxon>
        <taxon>Actinopterygii</taxon>
        <taxon>Neopterygii</taxon>
        <taxon>Teleostei</taxon>
        <taxon>Ostariophysi</taxon>
        <taxon>Siluriformes</taxon>
        <taxon>Bagridae</taxon>
        <taxon>Tachysurus</taxon>
    </lineage>
</organism>
<sequence length="86" mass="9369">MFKPVSFSGIKLPSTEQLVKSLPLWNEKVSREVVIGQEHVAQGNNASPVSRWVACQLTGMEVERIAAVMSGSRCRGVRVPTSTTGR</sequence>
<keyword evidence="2" id="KW-1185">Reference proteome</keyword>
<name>A0AA88IRU3_TACVA</name>
<gene>
    <name evidence="1" type="ORF">Q7C36_021271</name>
</gene>
<reference evidence="1" key="1">
    <citation type="submission" date="2023-08" db="EMBL/GenBank/DDBJ databases">
        <title>Pelteobagrus vachellii genome.</title>
        <authorList>
            <person name="Liu H."/>
        </authorList>
    </citation>
    <scope>NUCLEOTIDE SEQUENCE</scope>
    <source>
        <strain evidence="1">PRFRI_2022a</strain>
        <tissue evidence="1">Muscle</tissue>
    </source>
</reference>
<proteinExistence type="predicted"/>
<evidence type="ECO:0000313" key="1">
    <source>
        <dbReference type="EMBL" id="KAK2819625.1"/>
    </source>
</evidence>
<protein>
    <submittedName>
        <fullName evidence="1">Uncharacterized protein</fullName>
    </submittedName>
</protein>
<comment type="caution">
    <text evidence="1">The sequence shown here is derived from an EMBL/GenBank/DDBJ whole genome shotgun (WGS) entry which is preliminary data.</text>
</comment>
<dbReference type="AlphaFoldDB" id="A0AA88IRU3"/>
<dbReference type="Proteomes" id="UP001187315">
    <property type="component" value="Unassembled WGS sequence"/>
</dbReference>
<evidence type="ECO:0000313" key="2">
    <source>
        <dbReference type="Proteomes" id="UP001187315"/>
    </source>
</evidence>